<dbReference type="Proteomes" id="UP000296469">
    <property type="component" value="Chromosome"/>
</dbReference>
<dbReference type="PANTHER" id="PTHR33164:SF43">
    <property type="entry name" value="HTH-TYPE TRANSCRIPTIONAL REPRESSOR YETL"/>
    <property type="match status" value="1"/>
</dbReference>
<dbReference type="Gene3D" id="1.10.10.10">
    <property type="entry name" value="Winged helix-like DNA-binding domain superfamily/Winged helix DNA-binding domain"/>
    <property type="match status" value="1"/>
</dbReference>
<sequence>MATTGAGPGREDEDATPGPVSLAVFRLARAHRALAADLLREIGLHPGQELLLLHLWEHGPQRQADLARLVSTDSAAMTRTVQRLERAGYVRRVPSPDDGRVSLVEPTAASQALRARVEAMWRTLEDATVAGMSTQEQAAALDVLARLEANATTAEERGRAH</sequence>
<dbReference type="KEGG" id="celz:E5225_01810"/>
<dbReference type="InterPro" id="IPR023187">
    <property type="entry name" value="Tscrpt_reg_MarR-type_CS"/>
</dbReference>
<dbReference type="InterPro" id="IPR036388">
    <property type="entry name" value="WH-like_DNA-bd_sf"/>
</dbReference>
<gene>
    <name evidence="5" type="ORF">E5225_01810</name>
</gene>
<accession>A0A4P7SHA7</accession>
<evidence type="ECO:0000259" key="4">
    <source>
        <dbReference type="PROSITE" id="PS50995"/>
    </source>
</evidence>
<dbReference type="GO" id="GO:0006950">
    <property type="term" value="P:response to stress"/>
    <property type="evidence" value="ECO:0007669"/>
    <property type="project" value="TreeGrafter"/>
</dbReference>
<proteinExistence type="predicted"/>
<dbReference type="InterPro" id="IPR036390">
    <property type="entry name" value="WH_DNA-bd_sf"/>
</dbReference>
<evidence type="ECO:0000256" key="1">
    <source>
        <dbReference type="ARBA" id="ARBA00023015"/>
    </source>
</evidence>
<dbReference type="PRINTS" id="PR00598">
    <property type="entry name" value="HTHMARR"/>
</dbReference>
<evidence type="ECO:0000256" key="2">
    <source>
        <dbReference type="ARBA" id="ARBA00023125"/>
    </source>
</evidence>
<evidence type="ECO:0000313" key="5">
    <source>
        <dbReference type="EMBL" id="QCB92476.1"/>
    </source>
</evidence>
<dbReference type="Pfam" id="PF01047">
    <property type="entry name" value="MarR"/>
    <property type="match status" value="1"/>
</dbReference>
<dbReference type="AlphaFoldDB" id="A0A4P7SHA7"/>
<dbReference type="PROSITE" id="PS50995">
    <property type="entry name" value="HTH_MARR_2"/>
    <property type="match status" value="1"/>
</dbReference>
<dbReference type="OrthoDB" id="8635520at2"/>
<protein>
    <submittedName>
        <fullName evidence="5">MarR family transcriptional regulator</fullName>
    </submittedName>
</protein>
<dbReference type="GO" id="GO:0003700">
    <property type="term" value="F:DNA-binding transcription factor activity"/>
    <property type="evidence" value="ECO:0007669"/>
    <property type="project" value="InterPro"/>
</dbReference>
<keyword evidence="3" id="KW-0804">Transcription</keyword>
<evidence type="ECO:0000256" key="3">
    <source>
        <dbReference type="ARBA" id="ARBA00023163"/>
    </source>
</evidence>
<name>A0A4P7SHA7_9CELL</name>
<dbReference type="SMART" id="SM00347">
    <property type="entry name" value="HTH_MARR"/>
    <property type="match status" value="1"/>
</dbReference>
<keyword evidence="6" id="KW-1185">Reference proteome</keyword>
<feature type="domain" description="HTH marR-type" evidence="4">
    <location>
        <begin position="17"/>
        <end position="149"/>
    </location>
</feature>
<dbReference type="EMBL" id="CP039291">
    <property type="protein sequence ID" value="QCB92476.1"/>
    <property type="molecule type" value="Genomic_DNA"/>
</dbReference>
<dbReference type="RefSeq" id="WP_135973414.1">
    <property type="nucleotide sequence ID" value="NZ_CP039291.1"/>
</dbReference>
<dbReference type="PANTHER" id="PTHR33164">
    <property type="entry name" value="TRANSCRIPTIONAL REGULATOR, MARR FAMILY"/>
    <property type="match status" value="1"/>
</dbReference>
<reference evidence="5 6" key="1">
    <citation type="submission" date="2019-04" db="EMBL/GenBank/DDBJ databases">
        <title>Isolation and identification of Cellulomonas shaoxiangyii sp. Nov. isolated from feces of the Tibetan antelopes (Pantholops hodgsonii) in the Qinghai-Tibet plateau of China.</title>
        <authorList>
            <person name="Tian Z."/>
        </authorList>
    </citation>
    <scope>NUCLEOTIDE SEQUENCE [LARGE SCALE GENOMIC DNA]</scope>
    <source>
        <strain evidence="5 6">Z28</strain>
    </source>
</reference>
<organism evidence="5 6">
    <name type="scientific">Cellulomonas shaoxiangyii</name>
    <dbReference type="NCBI Taxonomy" id="2566013"/>
    <lineage>
        <taxon>Bacteria</taxon>
        <taxon>Bacillati</taxon>
        <taxon>Actinomycetota</taxon>
        <taxon>Actinomycetes</taxon>
        <taxon>Micrococcales</taxon>
        <taxon>Cellulomonadaceae</taxon>
        <taxon>Cellulomonas</taxon>
    </lineage>
</organism>
<keyword evidence="1" id="KW-0805">Transcription regulation</keyword>
<dbReference type="InterPro" id="IPR039422">
    <property type="entry name" value="MarR/SlyA-like"/>
</dbReference>
<evidence type="ECO:0000313" key="6">
    <source>
        <dbReference type="Proteomes" id="UP000296469"/>
    </source>
</evidence>
<keyword evidence="2" id="KW-0238">DNA-binding</keyword>
<dbReference type="InterPro" id="IPR000835">
    <property type="entry name" value="HTH_MarR-typ"/>
</dbReference>
<dbReference type="GO" id="GO:0003677">
    <property type="term" value="F:DNA binding"/>
    <property type="evidence" value="ECO:0007669"/>
    <property type="project" value="UniProtKB-KW"/>
</dbReference>
<dbReference type="PROSITE" id="PS01117">
    <property type="entry name" value="HTH_MARR_1"/>
    <property type="match status" value="1"/>
</dbReference>
<dbReference type="SUPFAM" id="SSF46785">
    <property type="entry name" value="Winged helix' DNA-binding domain"/>
    <property type="match status" value="1"/>
</dbReference>